<keyword evidence="11" id="KW-0479">Metal-binding</keyword>
<comment type="subcellular location">
    <subcellularLocation>
        <location evidence="11">Cytoplasm</location>
    </subcellularLocation>
</comment>
<organism evidence="13 14">
    <name type="scientific">Candidatus Fimenecus excrementigallinarum</name>
    <dbReference type="NCBI Taxonomy" id="2840816"/>
    <lineage>
        <taxon>Bacteria</taxon>
        <taxon>Bacillati</taxon>
        <taxon>Bacillota</taxon>
        <taxon>Clostridia</taxon>
        <taxon>Candidatus Fimenecus</taxon>
    </lineage>
</organism>
<evidence type="ECO:0000256" key="1">
    <source>
        <dbReference type="ARBA" id="ARBA00004842"/>
    </source>
</evidence>
<feature type="binding site" evidence="11">
    <location>
        <position position="263"/>
    </location>
    <ligand>
        <name>Mg(2+)</name>
        <dbReference type="ChEBI" id="CHEBI:18420"/>
    </ligand>
</feature>
<dbReference type="InterPro" id="IPR013708">
    <property type="entry name" value="Shikimate_DH-bd_N"/>
</dbReference>
<evidence type="ECO:0000313" key="13">
    <source>
        <dbReference type="EMBL" id="HIU36430.1"/>
    </source>
</evidence>
<comment type="pathway">
    <text evidence="1 11">Metabolic intermediate biosynthesis; chorismate biosynthesis; chorismate from D-erythrose 4-phosphate and phosphoenolpyruvate: step 5/7.</text>
</comment>
<keyword evidence="4 11" id="KW-0028">Amino-acid biosynthesis</keyword>
<dbReference type="GO" id="GO:0008652">
    <property type="term" value="P:amino acid biosynthetic process"/>
    <property type="evidence" value="ECO:0007669"/>
    <property type="project" value="UniProtKB-KW"/>
</dbReference>
<keyword evidence="11" id="KW-0963">Cytoplasm</keyword>
<keyword evidence="9 11" id="KW-0057">Aromatic amino acid biosynthesis</keyword>
<dbReference type="Gene3D" id="3.40.50.720">
    <property type="entry name" value="NAD(P)-binding Rossmann-like Domain"/>
    <property type="match status" value="1"/>
</dbReference>
<keyword evidence="8 11" id="KW-0067">ATP-binding</keyword>
<dbReference type="Proteomes" id="UP000824071">
    <property type="component" value="Unassembled WGS sequence"/>
</dbReference>
<reference evidence="13" key="1">
    <citation type="submission" date="2020-10" db="EMBL/GenBank/DDBJ databases">
        <authorList>
            <person name="Gilroy R."/>
        </authorList>
    </citation>
    <scope>NUCLEOTIDE SEQUENCE</scope>
    <source>
        <strain evidence="13">ChiGjej1B1-19959</strain>
    </source>
</reference>
<comment type="pathway">
    <text evidence="2">Metabolic intermediate biosynthesis; chorismate biosynthesis; chorismate from D-erythrose 4-phosphate and phosphoenolpyruvate: step 4/7.</text>
</comment>
<comment type="cofactor">
    <cofactor evidence="11">
        <name>Mg(2+)</name>
        <dbReference type="ChEBI" id="CHEBI:18420"/>
    </cofactor>
    <text evidence="11">Binds 1 Mg(2+) ion per subunit.</text>
</comment>
<feature type="binding site" evidence="11">
    <location>
        <position position="281"/>
    </location>
    <ligand>
        <name>substrate</name>
    </ligand>
</feature>
<keyword evidence="11" id="KW-0460">Magnesium</keyword>
<dbReference type="GO" id="GO:0004765">
    <property type="term" value="F:shikimate kinase activity"/>
    <property type="evidence" value="ECO:0007669"/>
    <property type="project" value="UniProtKB-UniRule"/>
</dbReference>
<dbReference type="PANTHER" id="PTHR21089">
    <property type="entry name" value="SHIKIMATE DEHYDROGENASE"/>
    <property type="match status" value="1"/>
</dbReference>
<gene>
    <name evidence="11" type="primary">aroK</name>
    <name evidence="13" type="ORF">IAC53_07500</name>
</gene>
<dbReference type="InterPro" id="IPR046346">
    <property type="entry name" value="Aminoacid_DH-like_N_sf"/>
</dbReference>
<dbReference type="Pfam" id="PF01202">
    <property type="entry name" value="SKI"/>
    <property type="match status" value="1"/>
</dbReference>
<dbReference type="GO" id="GO:0005829">
    <property type="term" value="C:cytosol"/>
    <property type="evidence" value="ECO:0007669"/>
    <property type="project" value="TreeGrafter"/>
</dbReference>
<dbReference type="GO" id="GO:0009423">
    <property type="term" value="P:chorismate biosynthetic process"/>
    <property type="evidence" value="ECO:0007669"/>
    <property type="project" value="UniProtKB-UniRule"/>
</dbReference>
<evidence type="ECO:0000259" key="12">
    <source>
        <dbReference type="Pfam" id="PF08501"/>
    </source>
</evidence>
<evidence type="ECO:0000256" key="10">
    <source>
        <dbReference type="ARBA" id="ARBA00048567"/>
    </source>
</evidence>
<dbReference type="InterPro" id="IPR000623">
    <property type="entry name" value="Shikimate_kinase/TSH1"/>
</dbReference>
<comment type="subunit">
    <text evidence="11">Monomer.</text>
</comment>
<evidence type="ECO:0000256" key="11">
    <source>
        <dbReference type="HAMAP-Rule" id="MF_00109"/>
    </source>
</evidence>
<evidence type="ECO:0000313" key="14">
    <source>
        <dbReference type="Proteomes" id="UP000824071"/>
    </source>
</evidence>
<evidence type="ECO:0000256" key="4">
    <source>
        <dbReference type="ARBA" id="ARBA00022605"/>
    </source>
</evidence>
<evidence type="ECO:0000256" key="3">
    <source>
        <dbReference type="ARBA" id="ARBA00012154"/>
    </source>
</evidence>
<sequence>MYGLLGEHLAHSFSPQIHARLGGYEYRLFEVAPQDLAAFLAAREFQGINVTIPYKKAVLPYLAALSDSARRIGAVNTIVKRADGSLYGDNTDYDGFLYMVRRSGTAVAGKKAVVLGTGGASEPVAAVLSDLGAREVVKISRTGENNYQNLARHFDAGLLVNTTPVGMYPQNGRAPLSLAGFGALTAVFDVIYNPHRTALTLDAERRGIPAFTGLSMLVAQAKRAAELFLGRDIPDARVETILKALLRETQNVVLVGMPGCGKTTVGRAVAAALSRPFFDADEALEQDAGKTIPDIFRQEGEAGFRARETEVLRALCRQSGAVVATGGGAVTVPENFDILRQNSRVFFLNRDAKVLPTDGRPVSQRDGVQALYEKRLPLYRAVCDREVDANGSVEAVAARILEALG</sequence>
<evidence type="ECO:0000256" key="5">
    <source>
        <dbReference type="ARBA" id="ARBA00022679"/>
    </source>
</evidence>
<feature type="binding site" evidence="11">
    <location>
        <position position="375"/>
    </location>
    <ligand>
        <name>substrate</name>
    </ligand>
</feature>
<dbReference type="Pfam" id="PF08501">
    <property type="entry name" value="Shikimate_dh_N"/>
    <property type="match status" value="1"/>
</dbReference>
<name>A0A9D1LED2_9FIRM</name>
<comment type="similarity">
    <text evidence="11">Belongs to the shikimate kinase family.</text>
</comment>
<dbReference type="GO" id="GO:0009073">
    <property type="term" value="P:aromatic amino acid family biosynthetic process"/>
    <property type="evidence" value="ECO:0007669"/>
    <property type="project" value="UniProtKB-KW"/>
</dbReference>
<dbReference type="InterPro" id="IPR022893">
    <property type="entry name" value="Shikimate_DH_fam"/>
</dbReference>
<evidence type="ECO:0000256" key="2">
    <source>
        <dbReference type="ARBA" id="ARBA00004871"/>
    </source>
</evidence>
<dbReference type="EMBL" id="DVMW01000042">
    <property type="protein sequence ID" value="HIU36430.1"/>
    <property type="molecule type" value="Genomic_DNA"/>
</dbReference>
<keyword evidence="7 11" id="KW-0418">Kinase</keyword>
<reference evidence="13" key="2">
    <citation type="journal article" date="2021" name="PeerJ">
        <title>Extensive microbial diversity within the chicken gut microbiome revealed by metagenomics and culture.</title>
        <authorList>
            <person name="Gilroy R."/>
            <person name="Ravi A."/>
            <person name="Getino M."/>
            <person name="Pursley I."/>
            <person name="Horton D.L."/>
            <person name="Alikhan N.F."/>
            <person name="Baker D."/>
            <person name="Gharbi K."/>
            <person name="Hall N."/>
            <person name="Watson M."/>
            <person name="Adriaenssens E.M."/>
            <person name="Foster-Nyarko E."/>
            <person name="Jarju S."/>
            <person name="Secka A."/>
            <person name="Antonio M."/>
            <person name="Oren A."/>
            <person name="Chaudhuri R.R."/>
            <person name="La Ragione R."/>
            <person name="Hildebrand F."/>
            <person name="Pallen M.J."/>
        </authorList>
    </citation>
    <scope>NUCLEOTIDE SEQUENCE</scope>
    <source>
        <strain evidence="13">ChiGjej1B1-19959</strain>
    </source>
</reference>
<feature type="domain" description="Shikimate dehydrogenase substrate binding N-terminal" evidence="12">
    <location>
        <begin position="4"/>
        <end position="78"/>
    </location>
</feature>
<comment type="caution">
    <text evidence="11">Lacks conserved residue(s) required for the propagation of feature annotation.</text>
</comment>
<dbReference type="Gene3D" id="3.40.50.10860">
    <property type="entry name" value="Leucine Dehydrogenase, chain A, domain 1"/>
    <property type="match status" value="1"/>
</dbReference>
<dbReference type="SUPFAM" id="SSF52540">
    <property type="entry name" value="P-loop containing nucleoside triphosphate hydrolases"/>
    <property type="match status" value="1"/>
</dbReference>
<accession>A0A9D1LED2</accession>
<feature type="binding site" evidence="11">
    <location>
        <position position="327"/>
    </location>
    <ligand>
        <name>substrate</name>
    </ligand>
</feature>
<dbReference type="SUPFAM" id="SSF51735">
    <property type="entry name" value="NAD(P)-binding Rossmann-fold domains"/>
    <property type="match status" value="1"/>
</dbReference>
<dbReference type="CDD" id="cd00464">
    <property type="entry name" value="SK"/>
    <property type="match status" value="1"/>
</dbReference>
<dbReference type="CDD" id="cd01065">
    <property type="entry name" value="NAD_bind_Shikimate_DH"/>
    <property type="match status" value="1"/>
</dbReference>
<evidence type="ECO:0000256" key="9">
    <source>
        <dbReference type="ARBA" id="ARBA00023141"/>
    </source>
</evidence>
<protein>
    <recommendedName>
        <fullName evidence="3 11">Shikimate kinase</fullName>
        <shortName evidence="11">SK</shortName>
        <ecNumber evidence="3 11">2.7.1.71</ecNumber>
    </recommendedName>
</protein>
<dbReference type="GO" id="GO:0004764">
    <property type="term" value="F:shikimate 3-dehydrogenase (NADP+) activity"/>
    <property type="evidence" value="ECO:0007669"/>
    <property type="project" value="InterPro"/>
</dbReference>
<dbReference type="GO" id="GO:0019632">
    <property type="term" value="P:shikimate metabolic process"/>
    <property type="evidence" value="ECO:0007669"/>
    <property type="project" value="TreeGrafter"/>
</dbReference>
<evidence type="ECO:0000256" key="6">
    <source>
        <dbReference type="ARBA" id="ARBA00022741"/>
    </source>
</evidence>
<dbReference type="SUPFAM" id="SSF53223">
    <property type="entry name" value="Aminoacid dehydrogenase-like, N-terminal domain"/>
    <property type="match status" value="1"/>
</dbReference>
<feature type="binding site" evidence="11">
    <location>
        <begin position="259"/>
        <end position="264"/>
    </location>
    <ligand>
        <name>ATP</name>
        <dbReference type="ChEBI" id="CHEBI:30616"/>
    </ligand>
</feature>
<comment type="catalytic activity">
    <reaction evidence="10 11">
        <text>shikimate + ATP = 3-phosphoshikimate + ADP + H(+)</text>
        <dbReference type="Rhea" id="RHEA:13121"/>
        <dbReference type="ChEBI" id="CHEBI:15378"/>
        <dbReference type="ChEBI" id="CHEBI:30616"/>
        <dbReference type="ChEBI" id="CHEBI:36208"/>
        <dbReference type="ChEBI" id="CHEBI:145989"/>
        <dbReference type="ChEBI" id="CHEBI:456216"/>
        <dbReference type="EC" id="2.7.1.71"/>
    </reaction>
</comment>
<comment type="function">
    <text evidence="11">Catalyzes the specific phosphorylation of the 3-hydroxyl group of shikimic acid using ATP as a cosubstrate.</text>
</comment>
<dbReference type="InterPro" id="IPR036291">
    <property type="entry name" value="NAD(P)-bd_dom_sf"/>
</dbReference>
<dbReference type="InterPro" id="IPR023000">
    <property type="entry name" value="Shikimate_kinase_CS"/>
</dbReference>
<evidence type="ECO:0000256" key="7">
    <source>
        <dbReference type="ARBA" id="ARBA00022777"/>
    </source>
</evidence>
<dbReference type="InterPro" id="IPR027417">
    <property type="entry name" value="P-loop_NTPase"/>
</dbReference>
<feature type="binding site" evidence="11">
    <location>
        <position position="360"/>
    </location>
    <ligand>
        <name>ATP</name>
        <dbReference type="ChEBI" id="CHEBI:30616"/>
    </ligand>
</feature>
<dbReference type="GO" id="GO:0050661">
    <property type="term" value="F:NADP binding"/>
    <property type="evidence" value="ECO:0007669"/>
    <property type="project" value="TreeGrafter"/>
</dbReference>
<evidence type="ECO:0000256" key="8">
    <source>
        <dbReference type="ARBA" id="ARBA00022840"/>
    </source>
</evidence>
<dbReference type="InterPro" id="IPR031322">
    <property type="entry name" value="Shikimate/glucono_kinase"/>
</dbReference>
<dbReference type="HAMAP" id="MF_00109">
    <property type="entry name" value="Shikimate_kinase"/>
    <property type="match status" value="1"/>
</dbReference>
<keyword evidence="5 11" id="KW-0808">Transferase</keyword>
<keyword evidence="6 11" id="KW-0547">Nucleotide-binding</keyword>
<dbReference type="PANTHER" id="PTHR21089:SF1">
    <property type="entry name" value="BIFUNCTIONAL 3-DEHYDROQUINATE DEHYDRATASE_SHIKIMATE DEHYDROGENASE, CHLOROPLASTIC"/>
    <property type="match status" value="1"/>
</dbReference>
<dbReference type="PRINTS" id="PR01100">
    <property type="entry name" value="SHIKIMTKNASE"/>
</dbReference>
<proteinExistence type="inferred from homology"/>
<dbReference type="Gene3D" id="3.40.50.300">
    <property type="entry name" value="P-loop containing nucleotide triphosphate hydrolases"/>
    <property type="match status" value="1"/>
</dbReference>
<dbReference type="EC" id="2.7.1.71" evidence="3 11"/>
<comment type="caution">
    <text evidence="13">The sequence shown here is derived from an EMBL/GenBank/DDBJ whole genome shotgun (WGS) entry which is preliminary data.</text>
</comment>
<dbReference type="GO" id="GO:0000287">
    <property type="term" value="F:magnesium ion binding"/>
    <property type="evidence" value="ECO:0007669"/>
    <property type="project" value="UniProtKB-UniRule"/>
</dbReference>
<dbReference type="GO" id="GO:0005524">
    <property type="term" value="F:ATP binding"/>
    <property type="evidence" value="ECO:0007669"/>
    <property type="project" value="UniProtKB-UniRule"/>
</dbReference>
<dbReference type="PROSITE" id="PS01128">
    <property type="entry name" value="SHIKIMATE_KINASE"/>
    <property type="match status" value="1"/>
</dbReference>
<feature type="binding site" evidence="11">
    <location>
        <position position="305"/>
    </location>
    <ligand>
        <name>substrate</name>
    </ligand>
</feature>
<dbReference type="AlphaFoldDB" id="A0A9D1LED2"/>